<organism evidence="2 3">
    <name type="scientific">Streptomyces davaonensis (strain DSM 101723 / JCM 4913 / KCC S-0913 / 768)</name>
    <dbReference type="NCBI Taxonomy" id="1214101"/>
    <lineage>
        <taxon>Bacteria</taxon>
        <taxon>Bacillati</taxon>
        <taxon>Actinomycetota</taxon>
        <taxon>Actinomycetes</taxon>
        <taxon>Kitasatosporales</taxon>
        <taxon>Streptomycetaceae</taxon>
        <taxon>Streptomyces</taxon>
    </lineage>
</organism>
<dbReference type="RefSeq" id="WP_015657010.1">
    <property type="nucleotide sequence ID" value="NC_020504.1"/>
</dbReference>
<keyword evidence="1" id="KW-0812">Transmembrane</keyword>
<accession>K4QTL6</accession>
<keyword evidence="1" id="KW-1133">Transmembrane helix</keyword>
<dbReference type="PATRIC" id="fig|1214101.3.peg.2270"/>
<evidence type="ECO:0000256" key="1">
    <source>
        <dbReference type="SAM" id="Phobius"/>
    </source>
</evidence>
<sequence length="41" mass="4450">MTQVTPSIGRWRRAVASVFVASIVLTVLGLVGLAQWLLARL</sequence>
<dbReference type="HOGENOM" id="CLU_3277077_0_0_11"/>
<dbReference type="Proteomes" id="UP000008043">
    <property type="component" value="Chromosome"/>
</dbReference>
<keyword evidence="1" id="KW-0472">Membrane</keyword>
<evidence type="ECO:0000313" key="3">
    <source>
        <dbReference type="Proteomes" id="UP000008043"/>
    </source>
</evidence>
<dbReference type="EMBL" id="HE971709">
    <property type="protein sequence ID" value="CCK26616.1"/>
    <property type="molecule type" value="Genomic_DNA"/>
</dbReference>
<proteinExistence type="predicted"/>
<name>K4QTL6_STRDJ</name>
<gene>
    <name evidence="2" type="ORF">BN159_2237</name>
</gene>
<dbReference type="KEGG" id="sdv:BN159_2237"/>
<keyword evidence="3" id="KW-1185">Reference proteome</keyword>
<feature type="transmembrane region" description="Helical" evidence="1">
    <location>
        <begin position="14"/>
        <end position="38"/>
    </location>
</feature>
<reference evidence="2 3" key="1">
    <citation type="journal article" date="2012" name="J. Bacteriol.">
        <title>Genome sequence of the bacterium Streptomyces davawensis JCM 4913 and heterologous production of the unique antibiotic roseoflavin.</title>
        <authorList>
            <person name="Jankowitsch F."/>
            <person name="Schwarz J."/>
            <person name="Ruckert C."/>
            <person name="Gust B."/>
            <person name="Szczepanowski R."/>
            <person name="Blom J."/>
            <person name="Pelzer S."/>
            <person name="Kalinowski J."/>
            <person name="Mack M."/>
        </authorList>
    </citation>
    <scope>NUCLEOTIDE SEQUENCE [LARGE SCALE GENOMIC DNA]</scope>
    <source>
        <strain evidence="3">DSM 101723 / JCM 4913 / KCC S-0913 / 768</strain>
    </source>
</reference>
<evidence type="ECO:0000313" key="2">
    <source>
        <dbReference type="EMBL" id="CCK26616.1"/>
    </source>
</evidence>
<protein>
    <submittedName>
        <fullName evidence="2">Putative secreted protein</fullName>
    </submittedName>
</protein>
<dbReference type="AlphaFoldDB" id="K4QTL6"/>